<dbReference type="GO" id="GO:0009306">
    <property type="term" value="P:protein secretion"/>
    <property type="evidence" value="ECO:0007669"/>
    <property type="project" value="InterPro"/>
</dbReference>
<dbReference type="GO" id="GO:0009425">
    <property type="term" value="C:bacterial-type flagellum basal body"/>
    <property type="evidence" value="ECO:0007669"/>
    <property type="project" value="UniProtKB-SubCell"/>
</dbReference>
<dbReference type="PANTHER" id="PTHR34040:SF2">
    <property type="entry name" value="FLAGELLAR BIOSYNTHETIC PROTEIN FLIQ"/>
    <property type="match status" value="1"/>
</dbReference>
<dbReference type="PRINTS" id="PR00952">
    <property type="entry name" value="TYPE3IMQPROT"/>
</dbReference>
<sequence>MTPDFVVSIGQKTTLLILYLTMPVLLSAFAVGLVISILQAATQIQEMTLAFIPKIIAVILTLFLLGGWMLGKLLLFTEEIFNLIPQVLG</sequence>
<keyword evidence="7 9" id="KW-0472">Membrane</keyword>
<evidence type="ECO:0000313" key="11">
    <source>
        <dbReference type="Proteomes" id="UP000606463"/>
    </source>
</evidence>
<evidence type="ECO:0000256" key="5">
    <source>
        <dbReference type="ARBA" id="ARBA00022692"/>
    </source>
</evidence>
<dbReference type="GO" id="GO:0044780">
    <property type="term" value="P:bacterial-type flagellum assembly"/>
    <property type="evidence" value="ECO:0007669"/>
    <property type="project" value="InterPro"/>
</dbReference>
<dbReference type="NCBIfam" id="TIGR01402">
    <property type="entry name" value="fliQ"/>
    <property type="match status" value="1"/>
</dbReference>
<dbReference type="AlphaFoldDB" id="A0A9D0YNL7"/>
<keyword evidence="6 9" id="KW-1133">Transmembrane helix</keyword>
<reference evidence="10" key="1">
    <citation type="journal article" date="2020" name="ISME J.">
        <title>Gammaproteobacteria mediating utilization of methyl-, sulfur- and petroleum organic compounds in deep ocean hydrothermal plumes.</title>
        <authorList>
            <person name="Zhou Z."/>
            <person name="Liu Y."/>
            <person name="Pan J."/>
            <person name="Cron B.R."/>
            <person name="Toner B.M."/>
            <person name="Anantharaman K."/>
            <person name="Breier J.A."/>
            <person name="Dick G.J."/>
            <person name="Li M."/>
        </authorList>
    </citation>
    <scope>NUCLEOTIDE SEQUENCE</scope>
    <source>
        <strain evidence="10">SZUA-1501</strain>
    </source>
</reference>
<comment type="function">
    <text evidence="9">Role in flagellar biosynthesis.</text>
</comment>
<dbReference type="PIRSF" id="PIRSF004669">
    <property type="entry name" value="FliQ"/>
    <property type="match status" value="1"/>
</dbReference>
<proteinExistence type="inferred from homology"/>
<gene>
    <name evidence="9 10" type="primary">fliQ</name>
    <name evidence="10" type="ORF">EYH37_00675</name>
</gene>
<feature type="transmembrane region" description="Helical" evidence="9">
    <location>
        <begin position="16"/>
        <end position="38"/>
    </location>
</feature>
<dbReference type="EMBL" id="DQVE01000006">
    <property type="protein sequence ID" value="HIP97872.1"/>
    <property type="molecule type" value="Genomic_DNA"/>
</dbReference>
<keyword evidence="10" id="KW-0969">Cilium</keyword>
<comment type="caution">
    <text evidence="10">The sequence shown here is derived from an EMBL/GenBank/DDBJ whole genome shotgun (WGS) entry which is preliminary data.</text>
</comment>
<dbReference type="PANTHER" id="PTHR34040">
    <property type="entry name" value="FLAGELLAR BIOSYNTHETIC PROTEIN FLIQ"/>
    <property type="match status" value="1"/>
</dbReference>
<accession>A0A9D0YNL7</accession>
<comment type="similarity">
    <text evidence="2 9">Belongs to the FliQ/MopD/SpaQ family.</text>
</comment>
<organism evidence="10 11">
    <name type="scientific">Aquifex aeolicus</name>
    <dbReference type="NCBI Taxonomy" id="63363"/>
    <lineage>
        <taxon>Bacteria</taxon>
        <taxon>Pseudomonadati</taxon>
        <taxon>Aquificota</taxon>
        <taxon>Aquificia</taxon>
        <taxon>Aquificales</taxon>
        <taxon>Aquificaceae</taxon>
        <taxon>Aquifex</taxon>
    </lineage>
</organism>
<evidence type="ECO:0000256" key="1">
    <source>
        <dbReference type="ARBA" id="ARBA00004651"/>
    </source>
</evidence>
<comment type="subcellular location">
    <subcellularLocation>
        <location evidence="1 9">Cell membrane</location>
        <topology evidence="1">Multi-pass membrane protein</topology>
    </subcellularLocation>
    <subcellularLocation>
        <location evidence="9">Bacterial flagellum basal body</location>
    </subcellularLocation>
</comment>
<protein>
    <recommendedName>
        <fullName evidence="3 9">Flagellar biosynthetic protein FliQ</fullName>
    </recommendedName>
</protein>
<keyword evidence="4 9" id="KW-1003">Cell membrane</keyword>
<evidence type="ECO:0000256" key="9">
    <source>
        <dbReference type="RuleBase" id="RU364090"/>
    </source>
</evidence>
<feature type="transmembrane region" description="Helical" evidence="9">
    <location>
        <begin position="50"/>
        <end position="70"/>
    </location>
</feature>
<evidence type="ECO:0000256" key="8">
    <source>
        <dbReference type="ARBA" id="ARBA00023143"/>
    </source>
</evidence>
<evidence type="ECO:0000313" key="10">
    <source>
        <dbReference type="EMBL" id="HIP97872.1"/>
    </source>
</evidence>
<keyword evidence="8 9" id="KW-0975">Bacterial flagellum</keyword>
<evidence type="ECO:0000256" key="2">
    <source>
        <dbReference type="ARBA" id="ARBA00006156"/>
    </source>
</evidence>
<name>A0A9D0YNL7_AQUAO</name>
<dbReference type="Proteomes" id="UP000606463">
    <property type="component" value="Unassembled WGS sequence"/>
</dbReference>
<evidence type="ECO:0000256" key="6">
    <source>
        <dbReference type="ARBA" id="ARBA00022989"/>
    </source>
</evidence>
<keyword evidence="10" id="KW-0282">Flagellum</keyword>
<dbReference type="GO" id="GO:0005886">
    <property type="term" value="C:plasma membrane"/>
    <property type="evidence" value="ECO:0007669"/>
    <property type="project" value="UniProtKB-SubCell"/>
</dbReference>
<evidence type="ECO:0000256" key="4">
    <source>
        <dbReference type="ARBA" id="ARBA00022475"/>
    </source>
</evidence>
<keyword evidence="5 9" id="KW-0812">Transmembrane</keyword>
<keyword evidence="10" id="KW-0966">Cell projection</keyword>
<dbReference type="InterPro" id="IPR006305">
    <property type="entry name" value="FliQ"/>
</dbReference>
<evidence type="ECO:0000256" key="7">
    <source>
        <dbReference type="ARBA" id="ARBA00023136"/>
    </source>
</evidence>
<dbReference type="Pfam" id="PF01313">
    <property type="entry name" value="Bac_export_3"/>
    <property type="match status" value="1"/>
</dbReference>
<dbReference type="InterPro" id="IPR002191">
    <property type="entry name" value="Bac_export_3"/>
</dbReference>
<evidence type="ECO:0000256" key="3">
    <source>
        <dbReference type="ARBA" id="ARBA00021718"/>
    </source>
</evidence>